<comment type="caution">
    <text evidence="3">The sequence shown here is derived from an EMBL/GenBank/DDBJ whole genome shotgun (WGS) entry which is preliminary data.</text>
</comment>
<dbReference type="InterPro" id="IPR024311">
    <property type="entry name" value="Lipocalin-like"/>
</dbReference>
<feature type="chain" id="PRO_5021326432" description="Lipocalin-like domain-containing protein" evidence="1">
    <location>
        <begin position="29"/>
        <end position="176"/>
    </location>
</feature>
<proteinExistence type="predicted"/>
<evidence type="ECO:0000313" key="3">
    <source>
        <dbReference type="EMBL" id="TFV51352.1"/>
    </source>
</evidence>
<feature type="domain" description="Lipocalin-like" evidence="2">
    <location>
        <begin position="45"/>
        <end position="144"/>
    </location>
</feature>
<dbReference type="EMBL" id="SPQT01000001">
    <property type="protein sequence ID" value="TFV51352.1"/>
    <property type="molecule type" value="Genomic_DNA"/>
</dbReference>
<name>A0A4Y9M878_9BRAD</name>
<accession>A0A4Y9M878</accession>
<feature type="signal peptide" evidence="1">
    <location>
        <begin position="1"/>
        <end position="28"/>
    </location>
</feature>
<organism evidence="3 4">
    <name type="scientific">Bradyrhizobium niftali</name>
    <dbReference type="NCBI Taxonomy" id="2560055"/>
    <lineage>
        <taxon>Bacteria</taxon>
        <taxon>Pseudomonadati</taxon>
        <taxon>Pseudomonadota</taxon>
        <taxon>Alphaproteobacteria</taxon>
        <taxon>Hyphomicrobiales</taxon>
        <taxon>Nitrobacteraceae</taxon>
        <taxon>Bradyrhizobium</taxon>
    </lineage>
</organism>
<keyword evidence="1" id="KW-0732">Signal</keyword>
<protein>
    <recommendedName>
        <fullName evidence="2">Lipocalin-like domain-containing protein</fullName>
    </recommendedName>
</protein>
<dbReference type="Proteomes" id="UP000297966">
    <property type="component" value="Unassembled WGS sequence"/>
</dbReference>
<dbReference type="OrthoDB" id="118834at2"/>
<dbReference type="Pfam" id="PF13924">
    <property type="entry name" value="Lipocalin_5"/>
    <property type="match status" value="1"/>
</dbReference>
<sequence>MSAIRPACPRAKMNKAMLTFLVTIATLAALPTSARSQEAPEASLVGSWRLTAVYDQFTDGRRRDTWGNSPQGMLQFAANGLFTAAIMAGDRAPRAGTVPSDPVGPAFAYYGTYEVNTSAKTFTFHVQQSTWPQWNGATLNRTITELTSRSLKVVAAPIRDPQGGEFQPHLEFERIP</sequence>
<dbReference type="AlphaFoldDB" id="A0A4Y9M878"/>
<keyword evidence="4" id="KW-1185">Reference proteome</keyword>
<reference evidence="3 4" key="1">
    <citation type="submission" date="2019-03" db="EMBL/GenBank/DDBJ databases">
        <title>Bradyrhizobium diversity isolated from nodules of Chamaecrista fasciculata.</title>
        <authorList>
            <person name="Klepa M.S."/>
            <person name="Urquiaga M.O."/>
            <person name="Hungria M."/>
            <person name="Delamuta J.R."/>
        </authorList>
    </citation>
    <scope>NUCLEOTIDE SEQUENCE [LARGE SCALE GENOMIC DNA]</scope>
    <source>
        <strain evidence="3 4">CNPSo 3448</strain>
    </source>
</reference>
<evidence type="ECO:0000313" key="4">
    <source>
        <dbReference type="Proteomes" id="UP000297966"/>
    </source>
</evidence>
<evidence type="ECO:0000256" key="1">
    <source>
        <dbReference type="SAM" id="SignalP"/>
    </source>
</evidence>
<evidence type="ECO:0000259" key="2">
    <source>
        <dbReference type="Pfam" id="PF13924"/>
    </source>
</evidence>
<gene>
    <name evidence="3" type="ORF">E4K65_04610</name>
</gene>